<feature type="transmembrane region" description="Helical" evidence="1">
    <location>
        <begin position="6"/>
        <end position="23"/>
    </location>
</feature>
<dbReference type="STRING" id="1802438.A2571_03615"/>
<proteinExistence type="predicted"/>
<reference evidence="2 3" key="1">
    <citation type="journal article" date="2016" name="Nat. Commun.">
        <title>Thousands of microbial genomes shed light on interconnected biogeochemical processes in an aquifer system.</title>
        <authorList>
            <person name="Anantharaman K."/>
            <person name="Brown C.T."/>
            <person name="Hug L.A."/>
            <person name="Sharon I."/>
            <person name="Castelle C.J."/>
            <person name="Probst A.J."/>
            <person name="Thomas B.C."/>
            <person name="Singh A."/>
            <person name="Wilkins M.J."/>
            <person name="Karaoz U."/>
            <person name="Brodie E.L."/>
            <person name="Williams K.H."/>
            <person name="Hubbard S.S."/>
            <person name="Banfield J.F."/>
        </authorList>
    </citation>
    <scope>NUCLEOTIDE SEQUENCE [LARGE SCALE GENOMIC DNA]</scope>
</reference>
<dbReference type="Proteomes" id="UP000177043">
    <property type="component" value="Unassembled WGS sequence"/>
</dbReference>
<protein>
    <recommendedName>
        <fullName evidence="4">DUF2065 domain-containing protein</fullName>
    </recommendedName>
</protein>
<evidence type="ECO:0008006" key="4">
    <source>
        <dbReference type="Google" id="ProtNLM"/>
    </source>
</evidence>
<dbReference type="EMBL" id="MHTJ01000005">
    <property type="protein sequence ID" value="OHA58100.1"/>
    <property type="molecule type" value="Genomic_DNA"/>
</dbReference>
<evidence type="ECO:0000313" key="3">
    <source>
        <dbReference type="Proteomes" id="UP000177043"/>
    </source>
</evidence>
<feature type="transmembrane region" description="Helical" evidence="1">
    <location>
        <begin position="106"/>
        <end position="128"/>
    </location>
</feature>
<dbReference type="AlphaFoldDB" id="A0A1G2QC16"/>
<feature type="transmembrane region" description="Helical" evidence="1">
    <location>
        <begin position="70"/>
        <end position="94"/>
    </location>
</feature>
<keyword evidence="1" id="KW-1133">Transmembrane helix</keyword>
<feature type="transmembrane region" description="Helical" evidence="1">
    <location>
        <begin position="43"/>
        <end position="64"/>
    </location>
</feature>
<keyword evidence="1" id="KW-0812">Transmembrane</keyword>
<comment type="caution">
    <text evidence="2">The sequence shown here is derived from an EMBL/GenBank/DDBJ whole genome shotgun (WGS) entry which is preliminary data.</text>
</comment>
<name>A0A1G2QC16_9BACT</name>
<organism evidence="2 3">
    <name type="scientific">Candidatus Vogelbacteria bacterium RIFOXYD1_FULL_44_32</name>
    <dbReference type="NCBI Taxonomy" id="1802438"/>
    <lineage>
        <taxon>Bacteria</taxon>
        <taxon>Candidatus Vogeliibacteriota</taxon>
    </lineage>
</organism>
<keyword evidence="1" id="KW-0472">Membrane</keyword>
<sequence>MELSIFLSQALGIYLVLIGLICITRRKMMMAAVADMINNRALIYLVGILELLAGIGLVLVHNIWAWNATVIITITGWAMLIEAIAYLVLPYRVVAKIFRRFNTKNWYVGGGLVAVLLGAYLAAVGFGLM</sequence>
<evidence type="ECO:0000256" key="1">
    <source>
        <dbReference type="SAM" id="Phobius"/>
    </source>
</evidence>
<accession>A0A1G2QC16</accession>
<evidence type="ECO:0000313" key="2">
    <source>
        <dbReference type="EMBL" id="OHA58100.1"/>
    </source>
</evidence>
<gene>
    <name evidence="2" type="ORF">A2571_03615</name>
</gene>